<protein>
    <submittedName>
        <fullName evidence="1">Uncharacterized protein</fullName>
    </submittedName>
</protein>
<organism evidence="1">
    <name type="scientific">Arundo donax</name>
    <name type="common">Giant reed</name>
    <name type="synonym">Donax arundinaceus</name>
    <dbReference type="NCBI Taxonomy" id="35708"/>
    <lineage>
        <taxon>Eukaryota</taxon>
        <taxon>Viridiplantae</taxon>
        <taxon>Streptophyta</taxon>
        <taxon>Embryophyta</taxon>
        <taxon>Tracheophyta</taxon>
        <taxon>Spermatophyta</taxon>
        <taxon>Magnoliopsida</taxon>
        <taxon>Liliopsida</taxon>
        <taxon>Poales</taxon>
        <taxon>Poaceae</taxon>
        <taxon>PACMAD clade</taxon>
        <taxon>Arundinoideae</taxon>
        <taxon>Arundineae</taxon>
        <taxon>Arundo</taxon>
    </lineage>
</organism>
<name>A0A0A8Z758_ARUDO</name>
<proteinExistence type="predicted"/>
<sequence>MRLCFIRTLNSVLC</sequence>
<dbReference type="EMBL" id="GBRH01262646">
    <property type="protein sequence ID" value="JAD35249.1"/>
    <property type="molecule type" value="Transcribed_RNA"/>
</dbReference>
<reference evidence="1" key="2">
    <citation type="journal article" date="2015" name="Data Brief">
        <title>Shoot transcriptome of the giant reed, Arundo donax.</title>
        <authorList>
            <person name="Barrero R.A."/>
            <person name="Guerrero F.D."/>
            <person name="Moolhuijzen P."/>
            <person name="Goolsby J.A."/>
            <person name="Tidwell J."/>
            <person name="Bellgard S.E."/>
            <person name="Bellgard M.I."/>
        </authorList>
    </citation>
    <scope>NUCLEOTIDE SEQUENCE</scope>
    <source>
        <tissue evidence="1">Shoot tissue taken approximately 20 cm above the soil surface</tissue>
    </source>
</reference>
<accession>A0A0A8Z758</accession>
<evidence type="ECO:0000313" key="1">
    <source>
        <dbReference type="EMBL" id="JAD35249.1"/>
    </source>
</evidence>
<reference evidence="1" key="1">
    <citation type="submission" date="2014-09" db="EMBL/GenBank/DDBJ databases">
        <authorList>
            <person name="Magalhaes I.L.F."/>
            <person name="Oliveira U."/>
            <person name="Santos F.R."/>
            <person name="Vidigal T.H.D.A."/>
            <person name="Brescovit A.D."/>
            <person name="Santos A.J."/>
        </authorList>
    </citation>
    <scope>NUCLEOTIDE SEQUENCE</scope>
    <source>
        <tissue evidence="1">Shoot tissue taken approximately 20 cm above the soil surface</tissue>
    </source>
</reference>